<keyword evidence="2" id="KW-1185">Reference proteome</keyword>
<dbReference type="Proteomes" id="UP000823674">
    <property type="component" value="Chromosome A08"/>
</dbReference>
<protein>
    <submittedName>
        <fullName evidence="1">Uncharacterized protein</fullName>
    </submittedName>
</protein>
<comment type="caution">
    <text evidence="1">The sequence shown here is derived from an EMBL/GenBank/DDBJ whole genome shotgun (WGS) entry which is preliminary data.</text>
</comment>
<name>A0ABQ7LMR3_BRACM</name>
<organism evidence="1 2">
    <name type="scientific">Brassica rapa subsp. trilocularis</name>
    <dbReference type="NCBI Taxonomy" id="1813537"/>
    <lineage>
        <taxon>Eukaryota</taxon>
        <taxon>Viridiplantae</taxon>
        <taxon>Streptophyta</taxon>
        <taxon>Embryophyta</taxon>
        <taxon>Tracheophyta</taxon>
        <taxon>Spermatophyta</taxon>
        <taxon>Magnoliopsida</taxon>
        <taxon>eudicotyledons</taxon>
        <taxon>Gunneridae</taxon>
        <taxon>Pentapetalae</taxon>
        <taxon>rosids</taxon>
        <taxon>malvids</taxon>
        <taxon>Brassicales</taxon>
        <taxon>Brassicaceae</taxon>
        <taxon>Brassiceae</taxon>
        <taxon>Brassica</taxon>
    </lineage>
</organism>
<sequence>MSLFHNRSERFDLGLIYMFFRSGFDIHVFSEITSKKSYNRLLGSLSEEVFQKKSFDGVFFHIKCSLSLSL</sequence>
<evidence type="ECO:0000313" key="2">
    <source>
        <dbReference type="Proteomes" id="UP000823674"/>
    </source>
</evidence>
<gene>
    <name evidence="1" type="primary">A08p002370.1_BraROA</name>
    <name evidence="1" type="ORF">IGI04_029396</name>
</gene>
<dbReference type="EMBL" id="JADBGQ010000007">
    <property type="protein sequence ID" value="KAG5387855.1"/>
    <property type="molecule type" value="Genomic_DNA"/>
</dbReference>
<evidence type="ECO:0000313" key="1">
    <source>
        <dbReference type="EMBL" id="KAG5387855.1"/>
    </source>
</evidence>
<proteinExistence type="predicted"/>
<reference evidence="1 2" key="1">
    <citation type="submission" date="2021-03" db="EMBL/GenBank/DDBJ databases">
        <authorList>
            <person name="King G.J."/>
            <person name="Bancroft I."/>
            <person name="Baten A."/>
            <person name="Bloomfield J."/>
            <person name="Borpatragohain P."/>
            <person name="He Z."/>
            <person name="Irish N."/>
            <person name="Irwin J."/>
            <person name="Liu K."/>
            <person name="Mauleon R.P."/>
            <person name="Moore J."/>
            <person name="Morris R."/>
            <person name="Ostergaard L."/>
            <person name="Wang B."/>
            <person name="Wells R."/>
        </authorList>
    </citation>
    <scope>NUCLEOTIDE SEQUENCE [LARGE SCALE GENOMIC DNA]</scope>
    <source>
        <strain evidence="1">R-o-18</strain>
        <tissue evidence="1">Leaf</tissue>
    </source>
</reference>
<accession>A0ABQ7LMR3</accession>